<comment type="catalytic activity">
    <reaction evidence="3">
        <text>UTP + H2O = UMP + diphosphate + H(+)</text>
        <dbReference type="Rhea" id="RHEA:29395"/>
        <dbReference type="ChEBI" id="CHEBI:15377"/>
        <dbReference type="ChEBI" id="CHEBI:15378"/>
        <dbReference type="ChEBI" id="CHEBI:33019"/>
        <dbReference type="ChEBI" id="CHEBI:46398"/>
        <dbReference type="ChEBI" id="CHEBI:57865"/>
        <dbReference type="EC" id="3.6.1.9"/>
    </reaction>
</comment>
<accession>A0ABS4J7U5</accession>
<proteinExistence type="inferred from homology"/>
<dbReference type="SUPFAM" id="SSF52972">
    <property type="entry name" value="ITPase-like"/>
    <property type="match status" value="1"/>
</dbReference>
<keyword evidence="2 3" id="KW-0378">Hydrolase</keyword>
<dbReference type="Proteomes" id="UP001519287">
    <property type="component" value="Unassembled WGS sequence"/>
</dbReference>
<feature type="active site" description="Proton acceptor" evidence="3">
    <location>
        <position position="78"/>
    </location>
</feature>
<reference evidence="4 5" key="1">
    <citation type="submission" date="2021-03" db="EMBL/GenBank/DDBJ databases">
        <title>Genomic Encyclopedia of Type Strains, Phase IV (KMG-IV): sequencing the most valuable type-strain genomes for metagenomic binning, comparative biology and taxonomic classification.</title>
        <authorList>
            <person name="Goeker M."/>
        </authorList>
    </citation>
    <scope>NUCLEOTIDE SEQUENCE [LARGE SCALE GENOMIC DNA]</scope>
    <source>
        <strain evidence="4 5">DSM 26048</strain>
    </source>
</reference>
<comment type="cofactor">
    <cofactor evidence="1 3">
        <name>a divalent metal cation</name>
        <dbReference type="ChEBI" id="CHEBI:60240"/>
    </cofactor>
</comment>
<dbReference type="RefSeq" id="WP_209977891.1">
    <property type="nucleotide sequence ID" value="NZ_JAGGLB010000041.1"/>
</dbReference>
<dbReference type="EC" id="3.6.1.9" evidence="3"/>
<evidence type="ECO:0000256" key="3">
    <source>
        <dbReference type="HAMAP-Rule" id="MF_00528"/>
    </source>
</evidence>
<gene>
    <name evidence="4" type="ORF">J2Z66_007564</name>
</gene>
<dbReference type="HAMAP" id="MF_00528">
    <property type="entry name" value="Maf"/>
    <property type="match status" value="1"/>
</dbReference>
<comment type="function">
    <text evidence="3">Nucleoside triphosphate pyrophosphatase that hydrolyzes dTTP and UTP. May have a dual role in cell division arrest and in preventing the incorporation of modified nucleotides into cellular nucleic acids.</text>
</comment>
<sequence>MAQASHKLLILASSSPRRQELIRSLGWPFEIRVSEADETVEDLLSPAQIVEMLSLRKANAVYAQRSHSEPSAVVIGSDTIVVFDGQVLGKPVDEEDSFRMLSALQGNTHEVFSGVACVDSATGEHIVSHRVTRVKMKPLSSEQIARYIATGEPSDKAGSYAIQGLGATIVEGIEGDYFNVVGLPLSLLSDQLKSFNIHVL</sequence>
<dbReference type="Pfam" id="PF02545">
    <property type="entry name" value="Maf"/>
    <property type="match status" value="1"/>
</dbReference>
<evidence type="ECO:0000256" key="2">
    <source>
        <dbReference type="ARBA" id="ARBA00022801"/>
    </source>
</evidence>
<evidence type="ECO:0000256" key="1">
    <source>
        <dbReference type="ARBA" id="ARBA00001968"/>
    </source>
</evidence>
<dbReference type="PIRSF" id="PIRSF006305">
    <property type="entry name" value="Maf"/>
    <property type="match status" value="1"/>
</dbReference>
<organism evidence="4 5">
    <name type="scientific">Paenibacillus eucommiae</name>
    <dbReference type="NCBI Taxonomy" id="1355755"/>
    <lineage>
        <taxon>Bacteria</taxon>
        <taxon>Bacillati</taxon>
        <taxon>Bacillota</taxon>
        <taxon>Bacilli</taxon>
        <taxon>Bacillales</taxon>
        <taxon>Paenibacillaceae</taxon>
        <taxon>Paenibacillus</taxon>
    </lineage>
</organism>
<comment type="caution">
    <text evidence="3">Lacks conserved residue(s) required for the propagation of feature annotation.</text>
</comment>
<dbReference type="InterPro" id="IPR003697">
    <property type="entry name" value="Maf-like"/>
</dbReference>
<feature type="site" description="Important for substrate specificity" evidence="3">
    <location>
        <position position="163"/>
    </location>
</feature>
<dbReference type="EMBL" id="JAGGLB010000041">
    <property type="protein sequence ID" value="MBP1995922.1"/>
    <property type="molecule type" value="Genomic_DNA"/>
</dbReference>
<comment type="catalytic activity">
    <reaction evidence="3">
        <text>dTTP + H2O = dTMP + diphosphate + H(+)</text>
        <dbReference type="Rhea" id="RHEA:28534"/>
        <dbReference type="ChEBI" id="CHEBI:15377"/>
        <dbReference type="ChEBI" id="CHEBI:15378"/>
        <dbReference type="ChEBI" id="CHEBI:33019"/>
        <dbReference type="ChEBI" id="CHEBI:37568"/>
        <dbReference type="ChEBI" id="CHEBI:63528"/>
        <dbReference type="EC" id="3.6.1.9"/>
    </reaction>
</comment>
<dbReference type="PANTHER" id="PTHR43213">
    <property type="entry name" value="BIFUNCTIONAL DTTP/UTP PYROPHOSPHATASE/METHYLTRANSFERASE PROTEIN-RELATED"/>
    <property type="match status" value="1"/>
</dbReference>
<dbReference type="CDD" id="cd00555">
    <property type="entry name" value="Maf"/>
    <property type="match status" value="1"/>
</dbReference>
<protein>
    <recommendedName>
        <fullName evidence="3">dTTP/UTP pyrophosphatase</fullName>
        <shortName evidence="3">dTTPase/UTPase</shortName>
        <ecNumber evidence="3">3.6.1.9</ecNumber>
    </recommendedName>
    <alternativeName>
        <fullName evidence="3">Nucleoside triphosphate pyrophosphatase</fullName>
    </alternativeName>
    <alternativeName>
        <fullName evidence="3">Nucleotide pyrophosphatase</fullName>
        <shortName evidence="3">Nucleotide PPase</shortName>
    </alternativeName>
</protein>
<dbReference type="PANTHER" id="PTHR43213:SF5">
    <property type="entry name" value="BIFUNCTIONAL DTTP_UTP PYROPHOSPHATASE_METHYLTRANSFERASE PROTEIN-RELATED"/>
    <property type="match status" value="1"/>
</dbReference>
<dbReference type="InterPro" id="IPR029001">
    <property type="entry name" value="ITPase-like_fam"/>
</dbReference>
<comment type="similarity">
    <text evidence="3">Belongs to the Maf family. YhdE subfamily.</text>
</comment>
<comment type="subcellular location">
    <subcellularLocation>
        <location evidence="3">Cytoplasm</location>
    </subcellularLocation>
</comment>
<dbReference type="Gene3D" id="3.90.950.10">
    <property type="match status" value="1"/>
</dbReference>
<evidence type="ECO:0000313" key="5">
    <source>
        <dbReference type="Proteomes" id="UP001519287"/>
    </source>
</evidence>
<feature type="site" description="Important for substrate specificity" evidence="3">
    <location>
        <position position="79"/>
    </location>
</feature>
<keyword evidence="3" id="KW-0963">Cytoplasm</keyword>
<dbReference type="NCBIfam" id="TIGR00172">
    <property type="entry name" value="maf"/>
    <property type="match status" value="1"/>
</dbReference>
<feature type="site" description="Important for substrate specificity" evidence="3">
    <location>
        <position position="17"/>
    </location>
</feature>
<evidence type="ECO:0000313" key="4">
    <source>
        <dbReference type="EMBL" id="MBP1995922.1"/>
    </source>
</evidence>
<keyword evidence="5" id="KW-1185">Reference proteome</keyword>
<keyword evidence="3" id="KW-0546">Nucleotide metabolism</keyword>
<name>A0ABS4J7U5_9BACL</name>
<comment type="caution">
    <text evidence="4">The sequence shown here is derived from an EMBL/GenBank/DDBJ whole genome shotgun (WGS) entry which is preliminary data.</text>
</comment>